<evidence type="ECO:0000313" key="2">
    <source>
        <dbReference type="Proteomes" id="UP000196125"/>
    </source>
</evidence>
<sequence>MDPSELLQNDLGLTDHMIFYGFTCGFVSDILEVRMTYKRHGLSIGLERVDHEFFVLIKAVGTLTHQDYEIITPLLDAALVKVNTPTVDVLFDASELDGWELRAAWDDFKLGLQHGADFNKVALYGHQEWQALAAKVGSWFISGDIRYFDNYDEAIRWLQD</sequence>
<reference evidence="1 2" key="1">
    <citation type="submission" date="2017-05" db="EMBL/GenBank/DDBJ databases">
        <authorList>
            <person name="Song R."/>
            <person name="Chenine A.L."/>
            <person name="Ruprecht R.M."/>
        </authorList>
    </citation>
    <scope>NUCLEOTIDE SEQUENCE [LARGE SCALE GENOMIC DNA]</scope>
    <source>
        <strain evidence="1 2">CECT 7927</strain>
    </source>
</reference>
<accession>A0A1Y6IYJ8</accession>
<dbReference type="InterPro" id="IPR038396">
    <property type="entry name" value="SpoIIAA-like_sf"/>
</dbReference>
<dbReference type="EMBL" id="FXXI01000003">
    <property type="protein sequence ID" value="SMS01123.1"/>
    <property type="molecule type" value="Genomic_DNA"/>
</dbReference>
<proteinExistence type="predicted"/>
<name>A0A1Y6IYJ8_9VIBR</name>
<gene>
    <name evidence="1" type="ORF">VIM7927_02400</name>
</gene>
<evidence type="ECO:0008006" key="3">
    <source>
        <dbReference type="Google" id="ProtNLM"/>
    </source>
</evidence>
<dbReference type="InterPro" id="IPR036513">
    <property type="entry name" value="STAS_dom_sf"/>
</dbReference>
<dbReference type="Pfam" id="PF11964">
    <property type="entry name" value="SpoIIAA-like"/>
    <property type="match status" value="1"/>
</dbReference>
<evidence type="ECO:0000313" key="1">
    <source>
        <dbReference type="EMBL" id="SMS01123.1"/>
    </source>
</evidence>
<dbReference type="Gene3D" id="3.40.50.10600">
    <property type="entry name" value="SpoIIaa-like domains"/>
    <property type="match status" value="1"/>
</dbReference>
<dbReference type="AlphaFoldDB" id="A0A1Y6IYJ8"/>
<protein>
    <recommendedName>
        <fullName evidence="3">STAS/SEC14 domain-containing protein</fullName>
    </recommendedName>
</protein>
<dbReference type="InterPro" id="IPR021866">
    <property type="entry name" value="SpoIIAA-like"/>
</dbReference>
<organism evidence="1 2">
    <name type="scientific">Vibrio mangrovi</name>
    <dbReference type="NCBI Taxonomy" id="474394"/>
    <lineage>
        <taxon>Bacteria</taxon>
        <taxon>Pseudomonadati</taxon>
        <taxon>Pseudomonadota</taxon>
        <taxon>Gammaproteobacteria</taxon>
        <taxon>Vibrionales</taxon>
        <taxon>Vibrionaceae</taxon>
        <taxon>Vibrio</taxon>
    </lineage>
</organism>
<dbReference type="Proteomes" id="UP000196125">
    <property type="component" value="Unassembled WGS sequence"/>
</dbReference>
<dbReference type="SUPFAM" id="SSF52091">
    <property type="entry name" value="SpoIIaa-like"/>
    <property type="match status" value="1"/>
</dbReference>